<dbReference type="Proteomes" id="UP000298030">
    <property type="component" value="Unassembled WGS sequence"/>
</dbReference>
<name>A0A4Y7T1A6_COPMI</name>
<dbReference type="OrthoDB" id="10534658at2759"/>
<organism evidence="1 2">
    <name type="scientific">Coprinellus micaceus</name>
    <name type="common">Glistening ink-cap mushroom</name>
    <name type="synonym">Coprinus micaceus</name>
    <dbReference type="NCBI Taxonomy" id="71717"/>
    <lineage>
        <taxon>Eukaryota</taxon>
        <taxon>Fungi</taxon>
        <taxon>Dikarya</taxon>
        <taxon>Basidiomycota</taxon>
        <taxon>Agaricomycotina</taxon>
        <taxon>Agaricomycetes</taxon>
        <taxon>Agaricomycetidae</taxon>
        <taxon>Agaricales</taxon>
        <taxon>Agaricineae</taxon>
        <taxon>Psathyrellaceae</taxon>
        <taxon>Coprinellus</taxon>
    </lineage>
</organism>
<proteinExistence type="predicted"/>
<dbReference type="InterPro" id="IPR032675">
    <property type="entry name" value="LRR_dom_sf"/>
</dbReference>
<gene>
    <name evidence="1" type="ORF">FA13DRAFT_856876</name>
</gene>
<dbReference type="STRING" id="71717.A0A4Y7T1A6"/>
<dbReference type="Gene3D" id="3.80.10.10">
    <property type="entry name" value="Ribonuclease Inhibitor"/>
    <property type="match status" value="1"/>
</dbReference>
<dbReference type="AlphaFoldDB" id="A0A4Y7T1A6"/>
<accession>A0A4Y7T1A6</accession>
<reference evidence="1 2" key="1">
    <citation type="journal article" date="2019" name="Nat. Ecol. Evol.">
        <title>Megaphylogeny resolves global patterns of mushroom evolution.</title>
        <authorList>
            <person name="Varga T."/>
            <person name="Krizsan K."/>
            <person name="Foldi C."/>
            <person name="Dima B."/>
            <person name="Sanchez-Garcia M."/>
            <person name="Sanchez-Ramirez S."/>
            <person name="Szollosi G.J."/>
            <person name="Szarkandi J.G."/>
            <person name="Papp V."/>
            <person name="Albert L."/>
            <person name="Andreopoulos W."/>
            <person name="Angelini C."/>
            <person name="Antonin V."/>
            <person name="Barry K.W."/>
            <person name="Bougher N.L."/>
            <person name="Buchanan P."/>
            <person name="Buyck B."/>
            <person name="Bense V."/>
            <person name="Catcheside P."/>
            <person name="Chovatia M."/>
            <person name="Cooper J."/>
            <person name="Damon W."/>
            <person name="Desjardin D."/>
            <person name="Finy P."/>
            <person name="Geml J."/>
            <person name="Haridas S."/>
            <person name="Hughes K."/>
            <person name="Justo A."/>
            <person name="Karasinski D."/>
            <person name="Kautmanova I."/>
            <person name="Kiss B."/>
            <person name="Kocsube S."/>
            <person name="Kotiranta H."/>
            <person name="LaButti K.M."/>
            <person name="Lechner B.E."/>
            <person name="Liimatainen K."/>
            <person name="Lipzen A."/>
            <person name="Lukacs Z."/>
            <person name="Mihaltcheva S."/>
            <person name="Morgado L.N."/>
            <person name="Niskanen T."/>
            <person name="Noordeloos M.E."/>
            <person name="Ohm R.A."/>
            <person name="Ortiz-Santana B."/>
            <person name="Ovrebo C."/>
            <person name="Racz N."/>
            <person name="Riley R."/>
            <person name="Savchenko A."/>
            <person name="Shiryaev A."/>
            <person name="Soop K."/>
            <person name="Spirin V."/>
            <person name="Szebenyi C."/>
            <person name="Tomsovsky M."/>
            <person name="Tulloss R.E."/>
            <person name="Uehling J."/>
            <person name="Grigoriev I.V."/>
            <person name="Vagvolgyi C."/>
            <person name="Papp T."/>
            <person name="Martin F.M."/>
            <person name="Miettinen O."/>
            <person name="Hibbett D.S."/>
            <person name="Nagy L.G."/>
        </authorList>
    </citation>
    <scope>NUCLEOTIDE SEQUENCE [LARGE SCALE GENOMIC DNA]</scope>
    <source>
        <strain evidence="1 2">FP101781</strain>
    </source>
</reference>
<evidence type="ECO:0000313" key="1">
    <source>
        <dbReference type="EMBL" id="TEB27781.1"/>
    </source>
</evidence>
<keyword evidence="2" id="KW-1185">Reference proteome</keyword>
<sequence length="522" mass="59233">MAHPSSQCPPQPLTARPISRTEIKKTRINDIDREIAKLQWKIRQLESERGVLIASLDYTRNVPSEVLSIIFSSVLPEGVNFQARRQELIRISLVCKAWLNASYPLWAYLSISLKDGIPTIERLTRWFINAGATPKRIDFNYRHGFDCPCIDPEMPKPCPMSRDVVVQALSDLPTLHHVGLIFATSSCLRKLMKALKTVADQRKDSGRKVSWESITSLRIRIKYDGWEQDTRKTSVFNFLPTTLTSLDLDLEHTSKGPTDAHPMVYIPFDVLDNLTVLNLTCDWDSPVVLNILAKASNLTTLRLQAWGGKQTWEAKNRDVVLLYSVQSLHLKLKHTREAIKALPFLRFPNLRDFTLELEECYSKGALEEILNSMKFLSPDIPNPTRSLRSFTIKNDFVLVHISAESLVRTLRNPSMRSLEHLGLYNIAFDAKSLLMHGGERVLPNLKHLELEDSIKNAVPFQTLFDYVKDRQDPAVSGPGSDSLKNITIALRNVRSIPMDHARVGGAKKMREMLGVTMSYVPL</sequence>
<comment type="caution">
    <text evidence="1">The sequence shown here is derived from an EMBL/GenBank/DDBJ whole genome shotgun (WGS) entry which is preliminary data.</text>
</comment>
<evidence type="ECO:0008006" key="3">
    <source>
        <dbReference type="Google" id="ProtNLM"/>
    </source>
</evidence>
<dbReference type="SUPFAM" id="SSF52047">
    <property type="entry name" value="RNI-like"/>
    <property type="match status" value="1"/>
</dbReference>
<protein>
    <recommendedName>
        <fullName evidence="3">F-box domain-containing protein</fullName>
    </recommendedName>
</protein>
<evidence type="ECO:0000313" key="2">
    <source>
        <dbReference type="Proteomes" id="UP000298030"/>
    </source>
</evidence>
<dbReference type="EMBL" id="QPFP01000037">
    <property type="protein sequence ID" value="TEB27781.1"/>
    <property type="molecule type" value="Genomic_DNA"/>
</dbReference>